<dbReference type="eggNOG" id="ENOG5031NNV">
    <property type="taxonomic scope" value="Bacteria"/>
</dbReference>
<dbReference type="AlphaFoldDB" id="S5UWD0"/>
<evidence type="ECO:0000313" key="2">
    <source>
        <dbReference type="Proteomes" id="UP000015423"/>
    </source>
</evidence>
<accession>S5UWD0</accession>
<evidence type="ECO:0000313" key="1">
    <source>
        <dbReference type="EMBL" id="AGS67334.1"/>
    </source>
</evidence>
<dbReference type="KEGG" id="sci:B446_02510"/>
<dbReference type="PATRIC" id="fig|1214242.5.peg.518"/>
<dbReference type="HOGENOM" id="CLU_072588_0_0_11"/>
<dbReference type="RefSeq" id="WP_020937819.1">
    <property type="nucleotide sequence ID" value="NC_021985.1"/>
</dbReference>
<reference evidence="2" key="1">
    <citation type="submission" date="2012-10" db="EMBL/GenBank/DDBJ databases">
        <title>The complete genome sequence of Streptomyces collinus Tu 365.</title>
        <authorList>
            <person name="Ruckert C."/>
            <person name="Szczepanowski R."/>
            <person name="Goesmann A."/>
            <person name="Pross E.K."/>
            <person name="Musiol E.M."/>
            <person name="Blin K."/>
            <person name="Wohlleben W."/>
            <person name="Puhler A."/>
            <person name="Weber T."/>
            <person name="Kalinowski J."/>
        </authorList>
    </citation>
    <scope>NUCLEOTIDE SEQUENCE [LARGE SCALE GENOMIC DNA]</scope>
    <source>
        <strain evidence="2">DSM 40733 / Tue 365</strain>
    </source>
</reference>
<keyword evidence="2" id="KW-1185">Reference proteome</keyword>
<proteinExistence type="predicted"/>
<reference evidence="1 2" key="2">
    <citation type="journal article" date="2013" name="J. Biotechnol.">
        <title>Complete genome sequence of the kirromycin producer Streptomyces collinus Tu 365 consisting of a linear chromosome and two linear plasmids.</title>
        <authorList>
            <person name="Ruckert C."/>
            <person name="Szczepanowski R."/>
            <person name="Albersmeier A."/>
            <person name="Goesmann A."/>
            <person name="Iftime D."/>
            <person name="Musiol E.M."/>
            <person name="Blin K."/>
            <person name="Wohlleben W."/>
            <person name="Puhler A."/>
            <person name="Kalinowski J."/>
            <person name="Weber T."/>
        </authorList>
    </citation>
    <scope>NUCLEOTIDE SEQUENCE [LARGE SCALE GENOMIC DNA]</scope>
    <source>
        <strain evidence="2">DSM 40733 / Tue 365</strain>
    </source>
</reference>
<gene>
    <name evidence="1" type="ORF">B446_02510</name>
</gene>
<dbReference type="Proteomes" id="UP000015423">
    <property type="component" value="Chromosome"/>
</dbReference>
<sequence length="231" mass="25416">MTTGCLTVLVVVIAVLSTVLGALWYWTRHTDTVNVEHRQQALQALDEQLRRTKNDTIHALDNESSGDPDVLTAVIHQHTGAPVISYDASRHAFRARMVKRVEYESRTLFGTSEGVIDRCLDYTYAPAENRGWTSTMSVLKDDTCAPSDSVGSAARIAAQRVAALDASELTRIGLRRALTPYRRFLTVNAVTRTGGTVRVSVMVSEESTRQCYRITRSGSQVLSVPAQTCQG</sequence>
<protein>
    <submittedName>
        <fullName evidence="1">Uncharacterized protein</fullName>
    </submittedName>
</protein>
<dbReference type="EMBL" id="CP006259">
    <property type="protein sequence ID" value="AGS67334.1"/>
    <property type="molecule type" value="Genomic_DNA"/>
</dbReference>
<name>S5UWD0_STRC3</name>
<organism evidence="1 2">
    <name type="scientific">Streptomyces collinus (strain DSM 40733 / Tue 365)</name>
    <dbReference type="NCBI Taxonomy" id="1214242"/>
    <lineage>
        <taxon>Bacteria</taxon>
        <taxon>Bacillati</taxon>
        <taxon>Actinomycetota</taxon>
        <taxon>Actinomycetes</taxon>
        <taxon>Kitasatosporales</taxon>
        <taxon>Streptomycetaceae</taxon>
        <taxon>Streptomyces</taxon>
    </lineage>
</organism>